<dbReference type="SUPFAM" id="SSF69572">
    <property type="entry name" value="Activating enzymes of the ubiquitin-like proteins"/>
    <property type="match status" value="1"/>
</dbReference>
<evidence type="ECO:0008006" key="6">
    <source>
        <dbReference type="Google" id="ProtNLM"/>
    </source>
</evidence>
<gene>
    <name evidence="4" type="ORF">C922_04121</name>
</gene>
<dbReference type="RefSeq" id="XP_008817928.1">
    <property type="nucleotide sequence ID" value="XM_008819706.1"/>
</dbReference>
<evidence type="ECO:0000259" key="2">
    <source>
        <dbReference type="Pfam" id="PF00899"/>
    </source>
</evidence>
<dbReference type="GO" id="GO:0000045">
    <property type="term" value="P:autophagosome assembly"/>
    <property type="evidence" value="ECO:0007669"/>
    <property type="project" value="TreeGrafter"/>
</dbReference>
<dbReference type="InterPro" id="IPR000594">
    <property type="entry name" value="ThiF_NAD_FAD-bd"/>
</dbReference>
<feature type="domain" description="THIF-type NAD/FAD binding fold" evidence="2">
    <location>
        <begin position="730"/>
        <end position="885"/>
    </location>
</feature>
<dbReference type="GO" id="GO:0000422">
    <property type="term" value="P:autophagy of mitochondrion"/>
    <property type="evidence" value="ECO:0007669"/>
    <property type="project" value="TreeGrafter"/>
</dbReference>
<feature type="region of interest" description="Disordered" evidence="1">
    <location>
        <begin position="897"/>
        <end position="918"/>
    </location>
</feature>
<dbReference type="InterPro" id="IPR042522">
    <property type="entry name" value="Atg7_N_1"/>
</dbReference>
<feature type="compositionally biased region" description="Polar residues" evidence="1">
    <location>
        <begin position="904"/>
        <end position="918"/>
    </location>
</feature>
<reference evidence="4 5" key="1">
    <citation type="submission" date="2013-02" db="EMBL/GenBank/DDBJ databases">
        <title>The Genome Sequence of Plasmodium inui San Antonio 1.</title>
        <authorList>
            <consortium name="The Broad Institute Genome Sequencing Platform"/>
            <consortium name="The Broad Institute Genome Sequencing Center for Infectious Disease"/>
            <person name="Neafsey D."/>
            <person name="Cheeseman I."/>
            <person name="Volkman S."/>
            <person name="Adams J."/>
            <person name="Walker B."/>
            <person name="Young S.K."/>
            <person name="Zeng Q."/>
            <person name="Gargeya S."/>
            <person name="Fitzgerald M."/>
            <person name="Haas B."/>
            <person name="Abouelleil A."/>
            <person name="Alvarado L."/>
            <person name="Arachchi H.M."/>
            <person name="Berlin A.M."/>
            <person name="Chapman S.B."/>
            <person name="Dewar J."/>
            <person name="Goldberg J."/>
            <person name="Griggs A."/>
            <person name="Gujja S."/>
            <person name="Hansen M."/>
            <person name="Howarth C."/>
            <person name="Imamovic A."/>
            <person name="Larimer J."/>
            <person name="McCowan C."/>
            <person name="Murphy C."/>
            <person name="Neiman D."/>
            <person name="Pearson M."/>
            <person name="Priest M."/>
            <person name="Roberts A."/>
            <person name="Saif S."/>
            <person name="Shea T."/>
            <person name="Sisk P."/>
            <person name="Sykes S."/>
            <person name="Wortman J."/>
            <person name="Nusbaum C."/>
            <person name="Birren B."/>
        </authorList>
    </citation>
    <scope>NUCLEOTIDE SEQUENCE [LARGE SCALE GENOMIC DNA]</scope>
    <source>
        <strain evidence="4 5">San Antonio 1</strain>
    </source>
</reference>
<feature type="region of interest" description="Disordered" evidence="1">
    <location>
        <begin position="1"/>
        <end position="26"/>
    </location>
</feature>
<dbReference type="InterPro" id="IPR045886">
    <property type="entry name" value="ThiF/MoeB/HesA"/>
</dbReference>
<dbReference type="GO" id="GO:0032446">
    <property type="term" value="P:protein modification by small protein conjugation"/>
    <property type="evidence" value="ECO:0007669"/>
    <property type="project" value="TreeGrafter"/>
</dbReference>
<dbReference type="GO" id="GO:0034727">
    <property type="term" value="P:piecemeal microautophagy of the nucleus"/>
    <property type="evidence" value="ECO:0007669"/>
    <property type="project" value="TreeGrafter"/>
</dbReference>
<dbReference type="GO" id="GO:0000407">
    <property type="term" value="C:phagophore assembly site"/>
    <property type="evidence" value="ECO:0007669"/>
    <property type="project" value="TreeGrafter"/>
</dbReference>
<dbReference type="VEuPathDB" id="PlasmoDB:C922_04121"/>
<name>W7AJ87_9APIC</name>
<dbReference type="Pfam" id="PF00899">
    <property type="entry name" value="ThiF"/>
    <property type="match status" value="1"/>
</dbReference>
<dbReference type="GeneID" id="20039395"/>
<dbReference type="OrthoDB" id="338614at2759"/>
<evidence type="ECO:0000259" key="3">
    <source>
        <dbReference type="Pfam" id="PF16420"/>
    </source>
</evidence>
<sequence>MDPSVGKTPSGKEKTEKEQPKREEVEGVDILKHCHNEFKMDISFFTKLYEQKIEIYKRRCEYINLLSSSNVHRMNVRVNHPHLPDSSEPLLFEYPYVSCSVVEIDRNSFPHVEGESGQTAAESMTCEEVAERENVTSCNTVPSGVSDGAEEFSVMCTTRREDMKNTQGKDTKAKQRNTFSKKYRGILLNFNTLEEFLTTKRGTHINYTMSNLRKYLKRASHMNNGLDDGTMKDNIYEDSFWIYKPNEINYFEKINTYLILTFFDLKDFLCYYSLANPVVNPRVHFKMIQPSERLYFFIDPEVMYLDSRKNYINVGDLLYLSHQIETFFDGNKLFVDSGAFLLLKFDAEELSLRNPHLYMKMYQRSLHRLGVCHKLGEERKEEIAFASLGSFKDVCEYLSGIREKHPQGSNLCMCACSDNPVERLRDTRSCDCKCHFDDPKMKCDSPYHVLRRYAGLTVLPLSCLGELKEDLQNLKEKKLKYVMEDFFHLYICLVDPNCVFTSLGWDFRNLLYCLSLKYELYDFEIELLVFRDFSLLSEEVVCKSLSTHLLWKYPYSKGSPTATIPGMSNAHVPPVKSAQCTMVSKMVTRDYDAMQVGEEREWIGKREESYMEGKTFHHRGGEIHFSGETHLAGETHLSARKDQLVKYLLNSSVFKIRVPSRGDLGEAATGGVAAIETAACVDAAPILCAPGWKRRVGANGDSTIHKVSLRNFLNRDVVQRIALEQHVKLIKWNLLKDLNEEKITSLKVLILGMGTVGCNVARTCVTWGIKHLTLVDNSVVKPSNVGRQSLYTTDDIEDECKMPVHKVVAAKRRLLKIAPDLKIQAKLIDIPMPGHSSYVSNGRIGKTKETIADLDNLISNHDIVFLATDSKESRYFPSLLIAEKQYNCMRELQNGQKWEEQQRETTLPTVDSTNSVESTNPVDCANPVDCTNPMHFDPPSDYHSDLYMSLSKENNLTDEAIHERQTFYNNILTNVMQLAKMPPLGITIALGFESLHIIRHPYLYFKGGCFYCNDLHSPENSSFGQPFDEKCTVSRGGLSSISGGLSVELLISLTQHPLHFFAPHTNKDQYVYGCDMHMDGRRDPSREQTGRVKNRAASNSLVSCLGATPHILSLNLAEFTMRKMYCSAFDRCMCCSEKVILRYQACPEVFVENVIRDSSVLERITGIDELREKESDVIMLD</sequence>
<dbReference type="GO" id="GO:0019779">
    <property type="term" value="F:Atg8 activating enzyme activity"/>
    <property type="evidence" value="ECO:0007669"/>
    <property type="project" value="TreeGrafter"/>
</dbReference>
<evidence type="ECO:0000256" key="1">
    <source>
        <dbReference type="SAM" id="MobiDB-lite"/>
    </source>
</evidence>
<dbReference type="AlphaFoldDB" id="W7AJ87"/>
<accession>W7AJ87</accession>
<dbReference type="EMBL" id="KI965479">
    <property type="protein sequence ID" value="EUD65381.1"/>
    <property type="molecule type" value="Genomic_DNA"/>
</dbReference>
<dbReference type="InterPro" id="IPR035985">
    <property type="entry name" value="Ubiquitin-activating_enz"/>
</dbReference>
<dbReference type="GO" id="GO:0019778">
    <property type="term" value="F:Atg12 activating enzyme activity"/>
    <property type="evidence" value="ECO:0007669"/>
    <property type="project" value="TreeGrafter"/>
</dbReference>
<dbReference type="PANTHER" id="PTHR10953">
    <property type="entry name" value="UBIQUITIN-ACTIVATING ENZYME E1"/>
    <property type="match status" value="1"/>
</dbReference>
<organism evidence="4 5">
    <name type="scientific">Plasmodium inui San Antonio 1</name>
    <dbReference type="NCBI Taxonomy" id="1237626"/>
    <lineage>
        <taxon>Eukaryota</taxon>
        <taxon>Sar</taxon>
        <taxon>Alveolata</taxon>
        <taxon>Apicomplexa</taxon>
        <taxon>Aconoidasida</taxon>
        <taxon>Haemosporida</taxon>
        <taxon>Plasmodiidae</taxon>
        <taxon>Plasmodium</taxon>
        <taxon>Plasmodium (Plasmodium)</taxon>
    </lineage>
</organism>
<feature type="domain" description="Ubiquitin-like modifier-activating enzyme Atg7 N-terminal" evidence="3">
    <location>
        <begin position="39"/>
        <end position="286"/>
    </location>
</feature>
<evidence type="ECO:0000313" key="4">
    <source>
        <dbReference type="EMBL" id="EUD65381.1"/>
    </source>
</evidence>
<dbReference type="Gene3D" id="3.40.140.70">
    <property type="entry name" value="Ubiquitin-like modifier-activating enzyme ATG7 N-terminal domain"/>
    <property type="match status" value="1"/>
</dbReference>
<keyword evidence="5" id="KW-1185">Reference proteome</keyword>
<dbReference type="Gene3D" id="3.40.50.720">
    <property type="entry name" value="NAD(P)-binding Rossmann-like Domain"/>
    <property type="match status" value="2"/>
</dbReference>
<proteinExistence type="predicted"/>
<dbReference type="InterPro" id="IPR032197">
    <property type="entry name" value="Atg7_N"/>
</dbReference>
<dbReference type="GO" id="GO:0006995">
    <property type="term" value="P:cellular response to nitrogen starvation"/>
    <property type="evidence" value="ECO:0007669"/>
    <property type="project" value="TreeGrafter"/>
</dbReference>
<feature type="compositionally biased region" description="Basic and acidic residues" evidence="1">
    <location>
        <begin position="10"/>
        <end position="26"/>
    </location>
</feature>
<dbReference type="Pfam" id="PF16420">
    <property type="entry name" value="ATG7_N"/>
    <property type="match status" value="1"/>
</dbReference>
<dbReference type="PANTHER" id="PTHR10953:SF3">
    <property type="entry name" value="UBIQUITIN-LIKE MODIFIER-ACTIVATING ENZYME ATG7"/>
    <property type="match status" value="1"/>
</dbReference>
<evidence type="ECO:0000313" key="5">
    <source>
        <dbReference type="Proteomes" id="UP000030640"/>
    </source>
</evidence>
<protein>
    <recommendedName>
        <fullName evidence="6">Autophagy-related protein 7</fullName>
    </recommendedName>
</protein>
<dbReference type="Proteomes" id="UP000030640">
    <property type="component" value="Unassembled WGS sequence"/>
</dbReference>